<dbReference type="CDD" id="cd03135">
    <property type="entry name" value="GATase1_DJ-1"/>
    <property type="match status" value="1"/>
</dbReference>
<dbReference type="SUPFAM" id="SSF52317">
    <property type="entry name" value="Class I glutamine amidotransferase-like"/>
    <property type="match status" value="1"/>
</dbReference>
<evidence type="ECO:0000313" key="3">
    <source>
        <dbReference type="Proteomes" id="UP000886667"/>
    </source>
</evidence>
<sequence>MARVLVPLAQGCEELEAVTITDLLTRAGVTVVTAGLDENPVKASRGVTLLPDTTLDDVNADEFDMVVLPGGLPGADYLDADPRIHAILKQLHQQGKYTAAICAAPKVLAGAGLLDGRQATSYPGVLDGMDLPQVDVKPDAVISDDKVITSRGPGTAMDFALELIEKLQGREMRNEVEQGLCR</sequence>
<dbReference type="GO" id="GO:0005737">
    <property type="term" value="C:cytoplasm"/>
    <property type="evidence" value="ECO:0007669"/>
    <property type="project" value="TreeGrafter"/>
</dbReference>
<organism evidence="2 3">
    <name type="scientific">Candidatus Thiodiazotropha taylori</name>
    <dbReference type="NCBI Taxonomy" id="2792791"/>
    <lineage>
        <taxon>Bacteria</taxon>
        <taxon>Pseudomonadati</taxon>
        <taxon>Pseudomonadota</taxon>
        <taxon>Gammaproteobacteria</taxon>
        <taxon>Chromatiales</taxon>
        <taxon>Sedimenticolaceae</taxon>
        <taxon>Candidatus Thiodiazotropha</taxon>
    </lineage>
</organism>
<evidence type="ECO:0000256" key="1">
    <source>
        <dbReference type="ARBA" id="ARBA00022737"/>
    </source>
</evidence>
<dbReference type="InterPro" id="IPR029062">
    <property type="entry name" value="Class_I_gatase-like"/>
</dbReference>
<accession>A0A9E4KAB7</accession>
<evidence type="ECO:0000313" key="2">
    <source>
        <dbReference type="EMBL" id="MCG7945766.1"/>
    </source>
</evidence>
<proteinExistence type="predicted"/>
<comment type="caution">
    <text evidence="2">The sequence shown here is derived from an EMBL/GenBank/DDBJ whole genome shotgun (WGS) entry which is preliminary data.</text>
</comment>
<dbReference type="PANTHER" id="PTHR48094">
    <property type="entry name" value="PROTEIN/NUCLEIC ACID DEGLYCASE DJ-1-RELATED"/>
    <property type="match status" value="1"/>
</dbReference>
<dbReference type="FunFam" id="3.40.50.880:FF:000015">
    <property type="entry name" value="Protein DJ-1 homolog C"/>
    <property type="match status" value="1"/>
</dbReference>
<dbReference type="EMBL" id="JAEPCM010000169">
    <property type="protein sequence ID" value="MCG7945766.1"/>
    <property type="molecule type" value="Genomic_DNA"/>
</dbReference>
<reference evidence="2" key="1">
    <citation type="journal article" date="2021" name="Proc. Natl. Acad. Sci. U.S.A.">
        <title>Global biogeography of chemosynthetic symbionts reveals both localized and globally distributed symbiont groups. .</title>
        <authorList>
            <person name="Osvatic J.T."/>
            <person name="Wilkins L.G.E."/>
            <person name="Leibrecht L."/>
            <person name="Leray M."/>
            <person name="Zauner S."/>
            <person name="Polzin J."/>
            <person name="Camacho Y."/>
            <person name="Gros O."/>
            <person name="van Gils J.A."/>
            <person name="Eisen J.A."/>
            <person name="Petersen J.M."/>
            <person name="Yuen B."/>
        </authorList>
    </citation>
    <scope>NUCLEOTIDE SEQUENCE</scope>
    <source>
        <strain evidence="2">MAGclacostrist064TRANS</strain>
    </source>
</reference>
<protein>
    <submittedName>
        <fullName evidence="2">DJ-1/PfpI family protein</fullName>
    </submittedName>
</protein>
<dbReference type="Proteomes" id="UP000886667">
    <property type="component" value="Unassembled WGS sequence"/>
</dbReference>
<dbReference type="InterPro" id="IPR050325">
    <property type="entry name" value="Prot/Nucl_acid_deglycase"/>
</dbReference>
<dbReference type="InterPro" id="IPR002818">
    <property type="entry name" value="DJ-1/PfpI"/>
</dbReference>
<gene>
    <name evidence="2" type="ORF">JAZ07_05395</name>
</gene>
<name>A0A9E4KAB7_9GAMM</name>
<dbReference type="AlphaFoldDB" id="A0A9E4KAB7"/>
<dbReference type="InterPro" id="IPR006287">
    <property type="entry name" value="DJ-1"/>
</dbReference>
<keyword evidence="1" id="KW-0677">Repeat</keyword>
<dbReference type="PANTHER" id="PTHR48094:SF12">
    <property type="entry name" value="PARKINSON DISEASE PROTEIN 7 HOMOLOG"/>
    <property type="match status" value="1"/>
</dbReference>
<dbReference type="Gene3D" id="3.40.50.880">
    <property type="match status" value="1"/>
</dbReference>
<dbReference type="NCBIfam" id="TIGR01383">
    <property type="entry name" value="not_thiJ"/>
    <property type="match status" value="1"/>
</dbReference>
<dbReference type="Pfam" id="PF01965">
    <property type="entry name" value="DJ-1_PfpI"/>
    <property type="match status" value="1"/>
</dbReference>